<reference evidence="1 2" key="1">
    <citation type="journal article" date="2006" name="Proc. Natl. Acad. Sci. U.S.A.">
        <title>Comparative genomics of the lactic acid bacteria.</title>
        <authorList>
            <person name="Makarova K."/>
            <person name="Slesarev A."/>
            <person name="Wolf Y."/>
            <person name="Sorokin A."/>
            <person name="Mirkin B."/>
            <person name="Koonin E."/>
            <person name="Pavlov A."/>
            <person name="Pavlova N."/>
            <person name="Karamychev V."/>
            <person name="Polouchine N."/>
            <person name="Shakhova V."/>
            <person name="Grigoriev I."/>
            <person name="Lou Y."/>
            <person name="Rohksar D."/>
            <person name="Lucas S."/>
            <person name="Huang K."/>
            <person name="Goodstein D.M."/>
            <person name="Hawkins T."/>
            <person name="Plengvidhya V."/>
            <person name="Welker D."/>
            <person name="Hughes J."/>
            <person name="Goh Y."/>
            <person name="Benson A."/>
            <person name="Baldwin K."/>
            <person name="Lee J.H."/>
            <person name="Diaz-Muniz I."/>
            <person name="Dosti B."/>
            <person name="Smeianov V."/>
            <person name="Wechter W."/>
            <person name="Barabote R."/>
            <person name="Lorca G."/>
            <person name="Altermann E."/>
            <person name="Barrangou R."/>
            <person name="Ganesan B."/>
            <person name="Xie Y."/>
            <person name="Rawsthorne H."/>
            <person name="Tamir D."/>
            <person name="Parker C."/>
            <person name="Breidt F."/>
            <person name="Broadbent J."/>
            <person name="Hutkins R."/>
            <person name="O'Sullivan D."/>
            <person name="Steele J."/>
            <person name="Unlu G."/>
            <person name="Saier M."/>
            <person name="Klaenhammer T."/>
            <person name="Richardson P."/>
            <person name="Kozyavkin S."/>
            <person name="Weimer B."/>
            <person name="Mills D."/>
        </authorList>
    </citation>
    <scope>NUCLEOTIDE SEQUENCE [LARGE SCALE GENOMIC DNA]</scope>
    <source>
        <strain evidence="2">ATCC 8293 / DSM 20343 / BCRC 11652 / CCM 1803 / JCM 6124 / NCDO 523 / NBRC 100496 / NCIMB 8023 / NCTC 12954 / NRRL B-1118 / 37Y</strain>
    </source>
</reference>
<accession>Q03XH2</accession>
<proteinExistence type="predicted"/>
<dbReference type="HOGENOM" id="CLU_3272268_0_0_9"/>
<evidence type="ECO:0000313" key="2">
    <source>
        <dbReference type="Proteomes" id="UP000000362"/>
    </source>
</evidence>
<dbReference type="Proteomes" id="UP000000362">
    <property type="component" value="Chromosome"/>
</dbReference>
<dbReference type="EMBL" id="CP000414">
    <property type="protein sequence ID" value="ABJ62100.1"/>
    <property type="molecule type" value="Genomic_DNA"/>
</dbReference>
<sequence length="41" mass="4695">MVKANQLANALLDDVFKSDLKEEFISFKLLAQEFDAFNTDD</sequence>
<dbReference type="GeneID" id="93345564"/>
<evidence type="ECO:0000313" key="1">
    <source>
        <dbReference type="EMBL" id="ABJ62100.1"/>
    </source>
</evidence>
<dbReference type="AlphaFoldDB" id="Q03XH2"/>
<dbReference type="RefSeq" id="WP_011679751.1">
    <property type="nucleotide sequence ID" value="NC_008531.1"/>
</dbReference>
<dbReference type="KEGG" id="lme:LEUM_0998"/>
<keyword evidence="2" id="KW-1185">Reference proteome</keyword>
<protein>
    <submittedName>
        <fullName evidence="1">Uncharacterized protein</fullName>
    </submittedName>
</protein>
<dbReference type="EnsemblBacteria" id="ABJ62100">
    <property type="protein sequence ID" value="ABJ62100"/>
    <property type="gene ID" value="LEUM_0998"/>
</dbReference>
<name>Q03XH2_LEUMM</name>
<organism evidence="1 2">
    <name type="scientific">Leuconostoc mesenteroides subsp. mesenteroides (strain ATCC 8293 / DSM 20343 / BCRC 11652 / CCM 1803 / JCM 6124 / NCDO 523 / NBRC 100496 / NCIMB 8023 / NCTC 12954 / NRRL B-1118 / 37Y)</name>
    <dbReference type="NCBI Taxonomy" id="203120"/>
    <lineage>
        <taxon>Bacteria</taxon>
        <taxon>Bacillati</taxon>
        <taxon>Bacillota</taxon>
        <taxon>Bacilli</taxon>
        <taxon>Lactobacillales</taxon>
        <taxon>Lactobacillaceae</taxon>
        <taxon>Leuconostoc</taxon>
    </lineage>
</organism>
<gene>
    <name evidence="1" type="ordered locus">LEUM_0998</name>
</gene>